<proteinExistence type="predicted"/>
<protein>
    <recommendedName>
        <fullName evidence="2">SAP domain-containing protein</fullName>
    </recommendedName>
</protein>
<accession>A0A6C0BME3</accession>
<sequence length="58" mass="6824">MEVTADYSDVDLRSMTINQLRELLEDLNIYWDGDMTRDELILQYDTAVNQYYSGIQGQ</sequence>
<name>A0A6C0BME3_9ZZZZ</name>
<dbReference type="AlphaFoldDB" id="A0A6C0BME3"/>
<reference evidence="1" key="1">
    <citation type="journal article" date="2020" name="Nature">
        <title>Giant virus diversity and host interactions through global metagenomics.</title>
        <authorList>
            <person name="Schulz F."/>
            <person name="Roux S."/>
            <person name="Paez-Espino D."/>
            <person name="Jungbluth S."/>
            <person name="Walsh D.A."/>
            <person name="Denef V.J."/>
            <person name="McMahon K.D."/>
            <person name="Konstantinidis K.T."/>
            <person name="Eloe-Fadrosh E.A."/>
            <person name="Kyrpides N.C."/>
            <person name="Woyke T."/>
        </authorList>
    </citation>
    <scope>NUCLEOTIDE SEQUENCE</scope>
    <source>
        <strain evidence="1">GVMAG-M-3300017651-5</strain>
    </source>
</reference>
<organism evidence="1">
    <name type="scientific">viral metagenome</name>
    <dbReference type="NCBI Taxonomy" id="1070528"/>
    <lineage>
        <taxon>unclassified sequences</taxon>
        <taxon>metagenomes</taxon>
        <taxon>organismal metagenomes</taxon>
    </lineage>
</organism>
<dbReference type="EMBL" id="MN739193">
    <property type="protein sequence ID" value="QHS92911.1"/>
    <property type="molecule type" value="Genomic_DNA"/>
</dbReference>
<evidence type="ECO:0008006" key="2">
    <source>
        <dbReference type="Google" id="ProtNLM"/>
    </source>
</evidence>
<evidence type="ECO:0000313" key="1">
    <source>
        <dbReference type="EMBL" id="QHS92911.1"/>
    </source>
</evidence>